<keyword evidence="3" id="KW-1185">Reference proteome</keyword>
<proteinExistence type="predicted"/>
<feature type="region of interest" description="Disordered" evidence="1">
    <location>
        <begin position="49"/>
        <end position="71"/>
    </location>
</feature>
<organism evidence="2 3">
    <name type="scientific">Phaeovibrio sulfidiphilus</name>
    <dbReference type="NCBI Taxonomy" id="1220600"/>
    <lineage>
        <taxon>Bacteria</taxon>
        <taxon>Pseudomonadati</taxon>
        <taxon>Pseudomonadota</taxon>
        <taxon>Alphaproteobacteria</taxon>
        <taxon>Rhodospirillales</taxon>
        <taxon>Rhodospirillaceae</taxon>
        <taxon>Phaeovibrio</taxon>
    </lineage>
</organism>
<sequence>MSSTLPIPPPPAAAGSEDREIIRYDLGSGRAIALPVSLLSVALRGERPERDAWETGLVSARERPEDSPSEP</sequence>
<accession>A0A8J6YX59</accession>
<name>A0A8J6YX59_9PROT</name>
<dbReference type="Proteomes" id="UP000631034">
    <property type="component" value="Unassembled WGS sequence"/>
</dbReference>
<evidence type="ECO:0000256" key="1">
    <source>
        <dbReference type="SAM" id="MobiDB-lite"/>
    </source>
</evidence>
<evidence type="ECO:0000313" key="3">
    <source>
        <dbReference type="Proteomes" id="UP000631034"/>
    </source>
</evidence>
<dbReference type="EMBL" id="JACZHT010000001">
    <property type="protein sequence ID" value="MBE1236338.1"/>
    <property type="molecule type" value="Genomic_DNA"/>
</dbReference>
<feature type="compositionally biased region" description="Basic and acidic residues" evidence="1">
    <location>
        <begin position="60"/>
        <end position="71"/>
    </location>
</feature>
<evidence type="ECO:0000313" key="2">
    <source>
        <dbReference type="EMBL" id="MBE1236338.1"/>
    </source>
</evidence>
<gene>
    <name evidence="2" type="ORF">IHV25_01540</name>
</gene>
<reference evidence="2" key="1">
    <citation type="submission" date="2020-10" db="EMBL/GenBank/DDBJ databases">
        <title>Genome sequence of the unusual species of purple photosynthetic bacteria, Phaeovibrio sulfidiphilus DSM 23193, type strain.</title>
        <authorList>
            <person name="Kyndt J.A."/>
            <person name="Meyer T.E."/>
        </authorList>
    </citation>
    <scope>NUCLEOTIDE SEQUENCE</scope>
    <source>
        <strain evidence="2">DSM 23193</strain>
    </source>
</reference>
<dbReference type="RefSeq" id="WP_192533203.1">
    <property type="nucleotide sequence ID" value="NZ_JACZHT010000001.1"/>
</dbReference>
<comment type="caution">
    <text evidence="2">The sequence shown here is derived from an EMBL/GenBank/DDBJ whole genome shotgun (WGS) entry which is preliminary data.</text>
</comment>
<protein>
    <submittedName>
        <fullName evidence="2">Uncharacterized protein</fullName>
    </submittedName>
</protein>
<dbReference type="AlphaFoldDB" id="A0A8J6YX59"/>